<evidence type="ECO:0000313" key="6">
    <source>
        <dbReference type="EMBL" id="AKB86236.1"/>
    </source>
</evidence>
<comment type="catalytic activity">
    <reaction evidence="5">
        <text>Co-precorrin-5B + S-adenosyl-L-methionine = Co-precorrin-6A + S-adenosyl-L-homocysteine</text>
        <dbReference type="Rhea" id="RHEA:26285"/>
        <dbReference type="ChEBI" id="CHEBI:57856"/>
        <dbReference type="ChEBI" id="CHEBI:59789"/>
        <dbReference type="ChEBI" id="CHEBI:60063"/>
        <dbReference type="ChEBI" id="CHEBI:60064"/>
        <dbReference type="EC" id="2.1.1.195"/>
    </reaction>
</comment>
<comment type="pathway">
    <text evidence="5">Cofactor biosynthesis; adenosylcobalamin biosynthesis; cob(II)yrinate a,c-diamide from sirohydrochlorin (anaerobic route): step 6/10.</text>
</comment>
<evidence type="ECO:0000256" key="2">
    <source>
        <dbReference type="ARBA" id="ARBA00022603"/>
    </source>
</evidence>
<keyword evidence="3 5" id="KW-0808">Transferase</keyword>
<dbReference type="GO" id="GO:0043780">
    <property type="term" value="F:cobalt-precorrin-5B C1-methyltransferase activity"/>
    <property type="evidence" value="ECO:0007669"/>
    <property type="project" value="RHEA"/>
</dbReference>
<dbReference type="STRING" id="1434104.MCMEM_2183"/>
<keyword evidence="2 5" id="KW-0489">Methyltransferase</keyword>
<comment type="similarity">
    <text evidence="5">Belongs to the CbiD family.</text>
</comment>
<dbReference type="UniPathway" id="UPA00148">
    <property type="reaction ID" value="UER00227"/>
</dbReference>
<keyword evidence="4 5" id="KW-0949">S-adenosyl-L-methionine</keyword>
<dbReference type="Gene3D" id="3.40.50.10720">
    <property type="entry name" value="CbiD-like domains"/>
    <property type="match status" value="1"/>
</dbReference>
<dbReference type="EC" id="2.1.1.195" evidence="5"/>
<dbReference type="InterPro" id="IPR002748">
    <property type="entry name" value="CbiD"/>
</dbReference>
<dbReference type="NCBIfam" id="NF000856">
    <property type="entry name" value="PRK00075.2-5"/>
    <property type="match status" value="1"/>
</dbReference>
<dbReference type="PANTHER" id="PTHR35863">
    <property type="entry name" value="COBALT-PRECORRIN-5B C(1)-METHYLTRANSFERASE"/>
    <property type="match status" value="1"/>
</dbReference>
<gene>
    <name evidence="5" type="primary">cbiD</name>
    <name evidence="6" type="ORF">MCMEM_2183</name>
</gene>
<sequence length="342" mass="36665">MAMSIIDPVNKSKIPEEWINKSTVPRDELLEGIKSGMLVVLSDGSVLKRGYTTGTTATVAAKAAVLSLKKDVDRVSVPTPVGLRAVMDVRAKDGHAVAIKLKNDHESDITRGLEFEAKAVESDKINITAGEGIGIVTRGGLQSKKGYPAINPKPMQQIKDAVAEAVEEIGIKGVDVELSLPRGAEIAKQTLNSRIGVEGGISILGTTGFVEPWNDHLGEMKSDLVRDASKVVLTTGRIGIRYSTMLFPDYTVVLAGSRISEFLDSTTGEVAICGLPGLILKWGDPEMLKDSGYATVSEMIEVEPEGEHIKRAFAKTVEKGKGARIVVVDRDGTVLMDSEEQK</sequence>
<name>A0A0E3SSP7_METMT</name>
<dbReference type="PATRIC" id="fig|1434104.5.peg.2376"/>
<accession>A0A0E3SSP7</accession>
<evidence type="ECO:0000256" key="3">
    <source>
        <dbReference type="ARBA" id="ARBA00022679"/>
    </source>
</evidence>
<dbReference type="HAMAP" id="MF_00787">
    <property type="entry name" value="CbiD"/>
    <property type="match status" value="1"/>
</dbReference>
<evidence type="ECO:0000256" key="1">
    <source>
        <dbReference type="ARBA" id="ARBA00022573"/>
    </source>
</evidence>
<proteinExistence type="inferred from homology"/>
<protein>
    <recommendedName>
        <fullName evidence="5">Cobalt-precorrin-5B C(1)-methyltransferase</fullName>
        <ecNumber evidence="5">2.1.1.195</ecNumber>
    </recommendedName>
    <alternativeName>
        <fullName evidence="5">Cobalt-precorrin-6A synthase</fullName>
    </alternativeName>
</protein>
<organism evidence="6 7">
    <name type="scientific">Methanococcoides methylutens MM1</name>
    <dbReference type="NCBI Taxonomy" id="1434104"/>
    <lineage>
        <taxon>Archaea</taxon>
        <taxon>Methanobacteriati</taxon>
        <taxon>Methanobacteriota</taxon>
        <taxon>Stenosarchaea group</taxon>
        <taxon>Methanomicrobia</taxon>
        <taxon>Methanosarcinales</taxon>
        <taxon>Methanosarcinaceae</taxon>
        <taxon>Methanococcoides</taxon>
    </lineage>
</organism>
<dbReference type="Gene3D" id="3.30.2110.10">
    <property type="entry name" value="CbiD-like"/>
    <property type="match status" value="1"/>
</dbReference>
<evidence type="ECO:0000256" key="4">
    <source>
        <dbReference type="ARBA" id="ARBA00022691"/>
    </source>
</evidence>
<dbReference type="HOGENOM" id="CLU_820433_0_0_2"/>
<keyword evidence="1 5" id="KW-0169">Cobalamin biosynthesis</keyword>
<evidence type="ECO:0000313" key="7">
    <source>
        <dbReference type="Proteomes" id="UP000033048"/>
    </source>
</evidence>
<evidence type="ECO:0000256" key="5">
    <source>
        <dbReference type="HAMAP-Rule" id="MF_00787"/>
    </source>
</evidence>
<dbReference type="GO" id="GO:0019251">
    <property type="term" value="P:anaerobic cobalamin biosynthetic process"/>
    <property type="evidence" value="ECO:0007669"/>
    <property type="project" value="UniProtKB-UniRule"/>
</dbReference>
<dbReference type="EMBL" id="CP009518">
    <property type="protein sequence ID" value="AKB86236.1"/>
    <property type="molecule type" value="Genomic_DNA"/>
</dbReference>
<dbReference type="SUPFAM" id="SSF111342">
    <property type="entry name" value="CbiD-like"/>
    <property type="match status" value="1"/>
</dbReference>
<dbReference type="AlphaFoldDB" id="A0A0E3SSP7"/>
<dbReference type="Pfam" id="PF01888">
    <property type="entry name" value="CbiD"/>
    <property type="match status" value="1"/>
</dbReference>
<dbReference type="KEGG" id="mmet:MCMEM_2183"/>
<dbReference type="NCBIfam" id="NF000855">
    <property type="entry name" value="PRK00075.2-4"/>
    <property type="match status" value="1"/>
</dbReference>
<dbReference type="Proteomes" id="UP000033048">
    <property type="component" value="Chromosome"/>
</dbReference>
<reference evidence="6 7" key="1">
    <citation type="submission" date="2014-07" db="EMBL/GenBank/DDBJ databases">
        <title>Methanogenic archaea and the global carbon cycle.</title>
        <authorList>
            <person name="Henriksen J.R."/>
            <person name="Luke J."/>
            <person name="Reinhart S."/>
            <person name="Benedict M.N."/>
            <person name="Youngblut N.D."/>
            <person name="Metcalf M.E."/>
            <person name="Whitaker R.J."/>
            <person name="Metcalf W.W."/>
        </authorList>
    </citation>
    <scope>NUCLEOTIDE SEQUENCE [LARGE SCALE GENOMIC DNA]</scope>
    <source>
        <strain evidence="6 7">MM1</strain>
    </source>
</reference>
<dbReference type="PANTHER" id="PTHR35863:SF1">
    <property type="entry name" value="COBALT-PRECORRIN-5B C(1)-METHYLTRANSFERASE"/>
    <property type="match status" value="1"/>
</dbReference>
<keyword evidence="7" id="KW-1185">Reference proteome</keyword>
<dbReference type="InterPro" id="IPR036074">
    <property type="entry name" value="CbiD_sf"/>
</dbReference>
<dbReference type="GO" id="GO:0032259">
    <property type="term" value="P:methylation"/>
    <property type="evidence" value="ECO:0007669"/>
    <property type="project" value="UniProtKB-KW"/>
</dbReference>
<comment type="function">
    <text evidence="5">Catalyzes the methylation of C-1 in cobalt-precorrin-5B to form cobalt-precorrin-6A.</text>
</comment>